<keyword evidence="1" id="KW-0812">Transmembrane</keyword>
<dbReference type="AlphaFoldDB" id="A0A7V8JNW0"/>
<evidence type="ECO:0000313" key="2">
    <source>
        <dbReference type="EMBL" id="KAF1018477.1"/>
    </source>
</evidence>
<keyword evidence="1" id="KW-1133">Transmembrane helix</keyword>
<dbReference type="Proteomes" id="UP000461670">
    <property type="component" value="Unassembled WGS sequence"/>
</dbReference>
<dbReference type="InterPro" id="IPR007404">
    <property type="entry name" value="YdjM-like"/>
</dbReference>
<keyword evidence="1" id="KW-0472">Membrane</keyword>
<dbReference type="EMBL" id="WNDQ01000085">
    <property type="protein sequence ID" value="KAF1018477.1"/>
    <property type="molecule type" value="Genomic_DNA"/>
</dbReference>
<dbReference type="PANTHER" id="PTHR40031:SF1">
    <property type="entry name" value="MEMBRANE-BOUND METAL-DEPENDENT HYDROLASE"/>
    <property type="match status" value="1"/>
</dbReference>
<accession>A0A7V8JNW0</accession>
<gene>
    <name evidence="2" type="ORF">GAK30_03663</name>
</gene>
<name>A0A7V8JNW0_9BURK</name>
<feature type="transmembrane region" description="Helical" evidence="1">
    <location>
        <begin position="126"/>
        <end position="151"/>
    </location>
</feature>
<sequence length="365" mass="40006">MDSLTQIVLGGSVAALAAPARHRRAALVTGAVLGTVPDLDVLWFGLAGSDVVTTVTWHRGPSHSLPVLLLLALGLWWLGLRYSVAIRAAPRPWLLAIVLALLTHPLLDAFTVYGTQLLWPWPMPPVMGSTVFIIDPLYTVPLLLGVIVAWWRAPREVLAVAPTRTATYGWQAATAGRNWLLGGLLLSTLYLGWSVVAKLRVDAAAKHSLAALGLAQAPRFSTPTPFNTLLWRVVVMAPDGYYIGDRSLVTDRGPMRWTLVPSDTPALAAVAGQVGVQRLLWFTHGFVGAQRQTVDGRSELVLSDLRMGLEPDYSFRYRVARQGDDGQWAPLPLVLRVEEEGGDGRARHLRWVWQRIWQAEVPAVP</sequence>
<proteinExistence type="predicted"/>
<comment type="caution">
    <text evidence="2">The sequence shown here is derived from an EMBL/GenBank/DDBJ whole genome shotgun (WGS) entry which is preliminary data.</text>
</comment>
<dbReference type="Pfam" id="PF04307">
    <property type="entry name" value="YdjM"/>
    <property type="match status" value="1"/>
</dbReference>
<evidence type="ECO:0000256" key="1">
    <source>
        <dbReference type="SAM" id="Phobius"/>
    </source>
</evidence>
<reference evidence="3" key="1">
    <citation type="journal article" date="2020" name="MBio">
        <title>Horizontal gene transfer to a defensive symbiont with a reduced genome amongst a multipartite beetle microbiome.</title>
        <authorList>
            <person name="Waterworth S.C."/>
            <person name="Florez L.V."/>
            <person name="Rees E.R."/>
            <person name="Hertweck C."/>
            <person name="Kaltenpoth M."/>
            <person name="Kwan J.C."/>
        </authorList>
    </citation>
    <scope>NUCLEOTIDE SEQUENCE [LARGE SCALE GENOMIC DNA]</scope>
</reference>
<dbReference type="PANTHER" id="PTHR40031">
    <property type="entry name" value="HYPOTHETICAL MEMBRANE SPANNING PROTEIN"/>
    <property type="match status" value="1"/>
</dbReference>
<dbReference type="InterPro" id="IPR053170">
    <property type="entry name" value="Transcription_regulator"/>
</dbReference>
<evidence type="ECO:0000313" key="3">
    <source>
        <dbReference type="Proteomes" id="UP000461670"/>
    </source>
</evidence>
<feature type="transmembrane region" description="Helical" evidence="1">
    <location>
        <begin position="63"/>
        <end position="80"/>
    </location>
</feature>
<feature type="transmembrane region" description="Helical" evidence="1">
    <location>
        <begin position="92"/>
        <end position="114"/>
    </location>
</feature>
<organism evidence="2 3">
    <name type="scientific">Paracidovorax wautersii</name>
    <dbReference type="NCBI Taxonomy" id="1177982"/>
    <lineage>
        <taxon>Bacteria</taxon>
        <taxon>Pseudomonadati</taxon>
        <taxon>Pseudomonadota</taxon>
        <taxon>Betaproteobacteria</taxon>
        <taxon>Burkholderiales</taxon>
        <taxon>Comamonadaceae</taxon>
        <taxon>Paracidovorax</taxon>
    </lineage>
</organism>
<protein>
    <recommendedName>
        <fullName evidence="4">Inner membrane protein</fullName>
    </recommendedName>
</protein>
<evidence type="ECO:0008006" key="4">
    <source>
        <dbReference type="Google" id="ProtNLM"/>
    </source>
</evidence>